<dbReference type="Pfam" id="PF25917">
    <property type="entry name" value="BSH_RND"/>
    <property type="match status" value="1"/>
</dbReference>
<evidence type="ECO:0000313" key="9">
    <source>
        <dbReference type="Proteomes" id="UP000029733"/>
    </source>
</evidence>
<feature type="region of interest" description="Disordered" evidence="4">
    <location>
        <begin position="365"/>
        <end position="386"/>
    </location>
</feature>
<dbReference type="Proteomes" id="UP000029733">
    <property type="component" value="Unassembled WGS sequence"/>
</dbReference>
<comment type="similarity">
    <text evidence="2">Belongs to the membrane fusion protein (MFP) (TC 8.A.1) family.</text>
</comment>
<dbReference type="STRING" id="1677920.LS71_03295"/>
<dbReference type="InterPro" id="IPR058625">
    <property type="entry name" value="MdtA-like_BSH"/>
</dbReference>
<evidence type="ECO:0000256" key="5">
    <source>
        <dbReference type="SAM" id="Phobius"/>
    </source>
</evidence>
<evidence type="ECO:0000256" key="1">
    <source>
        <dbReference type="ARBA" id="ARBA00004196"/>
    </source>
</evidence>
<evidence type="ECO:0000256" key="3">
    <source>
        <dbReference type="ARBA" id="ARBA00023054"/>
    </source>
</evidence>
<feature type="region of interest" description="Disordered" evidence="4">
    <location>
        <begin position="278"/>
        <end position="301"/>
    </location>
</feature>
<dbReference type="InterPro" id="IPR050465">
    <property type="entry name" value="UPF0194_transport"/>
</dbReference>
<feature type="compositionally biased region" description="Low complexity" evidence="4">
    <location>
        <begin position="290"/>
        <end position="301"/>
    </location>
</feature>
<dbReference type="GO" id="GO:0022857">
    <property type="term" value="F:transmembrane transporter activity"/>
    <property type="evidence" value="ECO:0007669"/>
    <property type="project" value="InterPro"/>
</dbReference>
<gene>
    <name evidence="8" type="ORF">LS71_005580</name>
</gene>
<keyword evidence="5" id="KW-1133">Transmembrane helix</keyword>
<feature type="domain" description="YknX-like beta-barrel" evidence="7">
    <location>
        <begin position="241"/>
        <end position="332"/>
    </location>
</feature>
<dbReference type="InterPro" id="IPR058636">
    <property type="entry name" value="Beta-barrel_YknX"/>
</dbReference>
<dbReference type="RefSeq" id="WP_034353615.1">
    <property type="nucleotide sequence ID" value="NZ_JRPR02000003.1"/>
</dbReference>
<dbReference type="EMBL" id="JRPR02000003">
    <property type="protein sequence ID" value="TLD96535.1"/>
    <property type="molecule type" value="Genomic_DNA"/>
</dbReference>
<dbReference type="GO" id="GO:0016020">
    <property type="term" value="C:membrane"/>
    <property type="evidence" value="ECO:0007669"/>
    <property type="project" value="InterPro"/>
</dbReference>
<dbReference type="PANTHER" id="PTHR32347">
    <property type="entry name" value="EFFLUX SYSTEM COMPONENT YKNX-RELATED"/>
    <property type="match status" value="1"/>
</dbReference>
<protein>
    <submittedName>
        <fullName evidence="8">Efflux RND transporter periplasmic adaptor subunit</fullName>
    </submittedName>
</protein>
<evidence type="ECO:0000313" key="8">
    <source>
        <dbReference type="EMBL" id="TLD96535.1"/>
    </source>
</evidence>
<dbReference type="AlphaFoldDB" id="A0A4U8T9U0"/>
<dbReference type="Gene3D" id="2.40.30.170">
    <property type="match status" value="1"/>
</dbReference>
<evidence type="ECO:0000259" key="6">
    <source>
        <dbReference type="Pfam" id="PF25917"/>
    </source>
</evidence>
<name>A0A4U8T9U0_9HELI</name>
<dbReference type="PANTHER" id="PTHR32347:SF14">
    <property type="entry name" value="EFFLUX SYSTEM COMPONENT YKNX-RELATED"/>
    <property type="match status" value="1"/>
</dbReference>
<evidence type="ECO:0000259" key="7">
    <source>
        <dbReference type="Pfam" id="PF25990"/>
    </source>
</evidence>
<proteinExistence type="inferred from homology"/>
<dbReference type="SUPFAM" id="SSF111369">
    <property type="entry name" value="HlyD-like secretion proteins"/>
    <property type="match status" value="1"/>
</dbReference>
<dbReference type="InterPro" id="IPR006143">
    <property type="entry name" value="RND_pump_MFP"/>
</dbReference>
<feature type="transmembrane region" description="Helical" evidence="5">
    <location>
        <begin position="20"/>
        <end position="43"/>
    </location>
</feature>
<comment type="subcellular location">
    <subcellularLocation>
        <location evidence="1">Cell envelope</location>
    </subcellularLocation>
</comment>
<keyword evidence="5" id="KW-0472">Membrane</keyword>
<reference evidence="8 9" key="1">
    <citation type="journal article" date="2014" name="Genome Announc.">
        <title>Draft genome sequences of eight enterohepatic helicobacter species isolated from both laboratory and wild rodents.</title>
        <authorList>
            <person name="Sheh A."/>
            <person name="Shen Z."/>
            <person name="Fox J.G."/>
        </authorList>
    </citation>
    <scope>NUCLEOTIDE SEQUENCE [LARGE SCALE GENOMIC DNA]</scope>
    <source>
        <strain evidence="8 9">MIT 09-6949</strain>
    </source>
</reference>
<dbReference type="GO" id="GO:0030313">
    <property type="term" value="C:cell envelope"/>
    <property type="evidence" value="ECO:0007669"/>
    <property type="project" value="UniProtKB-SubCell"/>
</dbReference>
<evidence type="ECO:0000256" key="4">
    <source>
        <dbReference type="SAM" id="MobiDB-lite"/>
    </source>
</evidence>
<dbReference type="Gene3D" id="2.40.50.100">
    <property type="match status" value="1"/>
</dbReference>
<organism evidence="8 9">
    <name type="scientific">Helicobacter jaachi</name>
    <dbReference type="NCBI Taxonomy" id="1677920"/>
    <lineage>
        <taxon>Bacteria</taxon>
        <taxon>Pseudomonadati</taxon>
        <taxon>Campylobacterota</taxon>
        <taxon>Epsilonproteobacteria</taxon>
        <taxon>Campylobacterales</taxon>
        <taxon>Helicobacteraceae</taxon>
        <taxon>Helicobacter</taxon>
    </lineage>
</organism>
<evidence type="ECO:0000256" key="2">
    <source>
        <dbReference type="ARBA" id="ARBA00009477"/>
    </source>
</evidence>
<comment type="caution">
    <text evidence="8">The sequence shown here is derived from an EMBL/GenBank/DDBJ whole genome shotgun (WGS) entry which is preliminary data.</text>
</comment>
<dbReference type="Pfam" id="PF25990">
    <property type="entry name" value="Beta-barrel_YknX"/>
    <property type="match status" value="1"/>
</dbReference>
<sequence length="437" mass="47028">MNLYETLKVKKSSNKKLTPFAWVMILGGVVILGALVFFLWNFFGTKITYETTRATYGDIKSSISASGSISPVNEVEIGSVISGLVLEVLVDENDEVKKGQVLARINPESINQEIARYEAQLNSAQANLKASERTLADRKWNYDRLKELYDATKGASPSLLELQTAKTNYTAALSDVEVKRASIVEIQTSIETAKINLKNSEIVSSVDGIVLTRNVEVGQSVAASFQSPTLFKVAENLAEMQLVASISEADIGKVKEGQDVVFTVDAYPDRSFHTKVNRVNFGSGDGTTTSSSSSSSSSSASSSSSIIIYRAKMEVDNKSLLLRPDMSATADIIIANATNALLVPNAALYFDLNKSLQKAGAKKSGSALGSMFSPPPRPRAQINTRQKEHGKSGTLWILKDGNPVAVNVEIGITDGNYAQILSGIDENADIITGVKVN</sequence>
<dbReference type="Gene3D" id="1.10.287.470">
    <property type="entry name" value="Helix hairpin bin"/>
    <property type="match status" value="1"/>
</dbReference>
<feature type="domain" description="Multidrug resistance protein MdtA-like barrel-sandwich hybrid" evidence="6">
    <location>
        <begin position="73"/>
        <end position="228"/>
    </location>
</feature>
<keyword evidence="3" id="KW-0175">Coiled coil</keyword>
<accession>A0A4U8T9U0</accession>
<keyword evidence="5" id="KW-0812">Transmembrane</keyword>
<dbReference type="OrthoDB" id="9784484at2"/>
<keyword evidence="9" id="KW-1185">Reference proteome</keyword>
<dbReference type="NCBIfam" id="TIGR01730">
    <property type="entry name" value="RND_mfp"/>
    <property type="match status" value="1"/>
</dbReference>